<dbReference type="SUPFAM" id="SSF53335">
    <property type="entry name" value="S-adenosyl-L-methionine-dependent methyltransferases"/>
    <property type="match status" value="1"/>
</dbReference>
<evidence type="ECO:0000313" key="2">
    <source>
        <dbReference type="Proteomes" id="UP001226762"/>
    </source>
</evidence>
<dbReference type="Proteomes" id="UP001226762">
    <property type="component" value="Unassembled WGS sequence"/>
</dbReference>
<reference evidence="1" key="2">
    <citation type="submission" date="2023-02" db="EMBL/GenBank/DDBJ databases">
        <title>'Rhodoalgimonas zhirmunskyi' gen. nov., isolated from a red alga.</title>
        <authorList>
            <person name="Nedashkovskaya O.I."/>
            <person name="Otstavnykh N.Y."/>
            <person name="Bystritskaya E.P."/>
            <person name="Balabanova L.A."/>
            <person name="Isaeva M.P."/>
        </authorList>
    </citation>
    <scope>NUCLEOTIDE SEQUENCE</scope>
    <source>
        <strain evidence="1">KCTC 52189</strain>
    </source>
</reference>
<accession>A0AAE4B1Z5</accession>
<protein>
    <submittedName>
        <fullName evidence="1">Uncharacterized protein</fullName>
    </submittedName>
</protein>
<dbReference type="AlphaFoldDB" id="A0AAE4B1Z5"/>
<dbReference type="InterPro" id="IPR029063">
    <property type="entry name" value="SAM-dependent_MTases_sf"/>
</dbReference>
<reference evidence="1" key="1">
    <citation type="submission" date="2022-07" db="EMBL/GenBank/DDBJ databases">
        <authorList>
            <person name="Otstavnykh N."/>
            <person name="Isaeva M."/>
            <person name="Bystritskaya E."/>
        </authorList>
    </citation>
    <scope>NUCLEOTIDE SEQUENCE</scope>
    <source>
        <strain evidence="1">KCTC 52189</strain>
    </source>
</reference>
<sequence>MTRKVLNRLYNRWCRARLKKALPGIHSELADYAQQSDTTGTQWATLWWAVHGILTYKPSEVLECGTGASTLVLSAAVQKLRDADPAYTGRVTSMESVREWYDIAAAKLPEKYRDTAAIIHGPRELYEVGMFRGYIHGNIPPADYDFVFLDGPYFSDDRGSAFCADVFRAMELSSAPLIRGVIDGRLSSGFVLQCLFGPRAVRYWRVFMTATFRLRNQDLTVPANSSDFRSGITGRLSFRKFRE</sequence>
<keyword evidence="2" id="KW-1185">Reference proteome</keyword>
<dbReference type="EMBL" id="JANHAX010000001">
    <property type="protein sequence ID" value="MDQ2088548.1"/>
    <property type="molecule type" value="Genomic_DNA"/>
</dbReference>
<comment type="caution">
    <text evidence="1">The sequence shown here is derived from an EMBL/GenBank/DDBJ whole genome shotgun (WGS) entry which is preliminary data.</text>
</comment>
<proteinExistence type="predicted"/>
<dbReference type="Gene3D" id="3.40.50.150">
    <property type="entry name" value="Vaccinia Virus protein VP39"/>
    <property type="match status" value="1"/>
</dbReference>
<gene>
    <name evidence="1" type="ORF">NO357_01365</name>
</gene>
<organism evidence="1 2">
    <name type="scientific">Marimonas arenosa</name>
    <dbReference type="NCBI Taxonomy" id="1795305"/>
    <lineage>
        <taxon>Bacteria</taxon>
        <taxon>Pseudomonadati</taxon>
        <taxon>Pseudomonadota</taxon>
        <taxon>Alphaproteobacteria</taxon>
        <taxon>Rhodobacterales</taxon>
        <taxon>Paracoccaceae</taxon>
        <taxon>Marimonas</taxon>
    </lineage>
</organism>
<evidence type="ECO:0000313" key="1">
    <source>
        <dbReference type="EMBL" id="MDQ2088548.1"/>
    </source>
</evidence>
<dbReference type="RefSeq" id="WP_306733813.1">
    <property type="nucleotide sequence ID" value="NZ_JANHAX010000001.1"/>
</dbReference>
<name>A0AAE4B1Z5_9RHOB</name>